<organism evidence="1 2">
    <name type="scientific">Silvimonas terrae</name>
    <dbReference type="NCBI Taxonomy" id="300266"/>
    <lineage>
        <taxon>Bacteria</taxon>
        <taxon>Pseudomonadati</taxon>
        <taxon>Pseudomonadota</taxon>
        <taxon>Betaproteobacteria</taxon>
        <taxon>Neisseriales</taxon>
        <taxon>Chitinibacteraceae</taxon>
        <taxon>Silvimonas</taxon>
    </lineage>
</organism>
<comment type="caution">
    <text evidence="1">The sequence shown here is derived from an EMBL/GenBank/DDBJ whole genome shotgun (WGS) entry which is preliminary data.</text>
</comment>
<proteinExistence type="predicted"/>
<dbReference type="AlphaFoldDB" id="A0A840RK19"/>
<dbReference type="RefSeq" id="WP_184102520.1">
    <property type="nucleotide sequence ID" value="NZ_JACHHN010000008.1"/>
</dbReference>
<dbReference type="Proteomes" id="UP000543030">
    <property type="component" value="Unassembled WGS sequence"/>
</dbReference>
<reference evidence="1 2" key="1">
    <citation type="submission" date="2020-08" db="EMBL/GenBank/DDBJ databases">
        <title>Genomic Encyclopedia of Type Strains, Phase IV (KMG-IV): sequencing the most valuable type-strain genomes for metagenomic binning, comparative biology and taxonomic classification.</title>
        <authorList>
            <person name="Goeker M."/>
        </authorList>
    </citation>
    <scope>NUCLEOTIDE SEQUENCE [LARGE SCALE GENOMIC DNA]</scope>
    <source>
        <strain evidence="1 2">DSM 18233</strain>
    </source>
</reference>
<name>A0A840RK19_9NEIS</name>
<keyword evidence="2" id="KW-1185">Reference proteome</keyword>
<evidence type="ECO:0000313" key="2">
    <source>
        <dbReference type="Proteomes" id="UP000543030"/>
    </source>
</evidence>
<sequence length="81" mass="8832">MTRLQQPVTTSEAGGQAIDTVEAALDYVYEQFETHHAQIREVWADTYNALAQACDSGDDGEIEAARHKLLDAINLAHMGSA</sequence>
<dbReference type="EMBL" id="JACHHN010000008">
    <property type="protein sequence ID" value="MBB5192868.1"/>
    <property type="molecule type" value="Genomic_DNA"/>
</dbReference>
<evidence type="ECO:0000313" key="1">
    <source>
        <dbReference type="EMBL" id="MBB5192868.1"/>
    </source>
</evidence>
<protein>
    <submittedName>
        <fullName evidence="1">Uncharacterized protein</fullName>
    </submittedName>
</protein>
<accession>A0A840RK19</accession>
<gene>
    <name evidence="1" type="ORF">HNQ50_003622</name>
</gene>